<sequence length="97" mass="10104">MMNDMMGSGMMWGMGLAALIGVAVIVLVIAELATRSGTGERFIVEFESGKPSCQLEKALVVARTVGLEVGDLKTAQPSPAAAEEDDLGFLPTFGDGQ</sequence>
<comment type="caution">
    <text evidence="2">The sequence shown here is derived from an EMBL/GenBank/DDBJ whole genome shotgun (WGS) entry which is preliminary data.</text>
</comment>
<accession>A0A4R3Q6G9</accession>
<proteinExistence type="predicted"/>
<dbReference type="GO" id="GO:0003677">
    <property type="term" value="F:DNA binding"/>
    <property type="evidence" value="ECO:0007669"/>
    <property type="project" value="InterPro"/>
</dbReference>
<protein>
    <submittedName>
        <fullName evidence="2">Uncharacterized protein</fullName>
    </submittedName>
</protein>
<organism evidence="2 3">
    <name type="scientific">Rhizobium sullae</name>
    <name type="common">Rhizobium hedysari</name>
    <dbReference type="NCBI Taxonomy" id="50338"/>
    <lineage>
        <taxon>Bacteria</taxon>
        <taxon>Pseudomonadati</taxon>
        <taxon>Pseudomonadota</taxon>
        <taxon>Alphaproteobacteria</taxon>
        <taxon>Hyphomicrobiales</taxon>
        <taxon>Rhizobiaceae</taxon>
        <taxon>Rhizobium/Agrobacterium group</taxon>
        <taxon>Rhizobium</taxon>
    </lineage>
</organism>
<evidence type="ECO:0000313" key="3">
    <source>
        <dbReference type="Proteomes" id="UP000294576"/>
    </source>
</evidence>
<evidence type="ECO:0000256" key="1">
    <source>
        <dbReference type="SAM" id="MobiDB-lite"/>
    </source>
</evidence>
<feature type="region of interest" description="Disordered" evidence="1">
    <location>
        <begin position="75"/>
        <end position="97"/>
    </location>
</feature>
<dbReference type="InterPro" id="IPR010982">
    <property type="entry name" value="Lambda_DNA-bd_dom_sf"/>
</dbReference>
<reference evidence="2 3" key="1">
    <citation type="submission" date="2019-03" db="EMBL/GenBank/DDBJ databases">
        <title>Genomic Encyclopedia of Type Strains, Phase IV (KMG-V): Genome sequencing to study the core and pangenomes of soil and plant-associated prokaryotes.</title>
        <authorList>
            <person name="Whitman W."/>
        </authorList>
    </citation>
    <scope>NUCLEOTIDE SEQUENCE [LARGE SCALE GENOMIC DNA]</scope>
    <source>
        <strain evidence="2 3">Hc14</strain>
    </source>
</reference>
<dbReference type="EMBL" id="SMBH01000008">
    <property type="protein sequence ID" value="TCU14872.1"/>
    <property type="molecule type" value="Genomic_DNA"/>
</dbReference>
<dbReference type="Proteomes" id="UP000294576">
    <property type="component" value="Unassembled WGS sequence"/>
</dbReference>
<name>A0A4R3Q6G9_RHISU</name>
<evidence type="ECO:0000313" key="2">
    <source>
        <dbReference type="EMBL" id="TCU14872.1"/>
    </source>
</evidence>
<gene>
    <name evidence="2" type="ORF">EV132_108242</name>
</gene>
<dbReference type="SUPFAM" id="SSF47413">
    <property type="entry name" value="lambda repressor-like DNA-binding domains"/>
    <property type="match status" value="1"/>
</dbReference>
<dbReference type="AlphaFoldDB" id="A0A4R3Q6G9"/>